<dbReference type="AlphaFoldDB" id="A0ABD2ZH56"/>
<keyword evidence="1" id="KW-0472">Membrane</keyword>
<gene>
    <name evidence="2" type="ORF">ACH5RR_020336</name>
</gene>
<evidence type="ECO:0000256" key="1">
    <source>
        <dbReference type="SAM" id="Phobius"/>
    </source>
</evidence>
<protein>
    <submittedName>
        <fullName evidence="2">Uncharacterized protein</fullName>
    </submittedName>
</protein>
<evidence type="ECO:0000313" key="2">
    <source>
        <dbReference type="EMBL" id="KAL3517747.1"/>
    </source>
</evidence>
<feature type="transmembrane region" description="Helical" evidence="1">
    <location>
        <begin position="129"/>
        <end position="147"/>
    </location>
</feature>
<sequence length="148" mass="16181">MKNFVRSRKDTAFINFIQGKQEGETGVSDLYSHLMFPQGTRGCFEGIKLEGRNAGASTIARHGCPGGLQDCCSINIYISNNVQGVNNSVLVDSKVKQGDPGVRISLQGLKLDRGFQKTKKKKTNELTQGLGWITLVALTAIIFLYSII</sequence>
<comment type="caution">
    <text evidence="2">The sequence shown here is derived from an EMBL/GenBank/DDBJ whole genome shotgun (WGS) entry which is preliminary data.</text>
</comment>
<dbReference type="EMBL" id="JBJUIK010000009">
    <property type="protein sequence ID" value="KAL3517747.1"/>
    <property type="molecule type" value="Genomic_DNA"/>
</dbReference>
<reference evidence="2 3" key="1">
    <citation type="submission" date="2024-11" db="EMBL/GenBank/DDBJ databases">
        <title>A near-complete genome assembly of Cinchona calisaya.</title>
        <authorList>
            <person name="Lian D.C."/>
            <person name="Zhao X.W."/>
            <person name="Wei L."/>
        </authorList>
    </citation>
    <scope>NUCLEOTIDE SEQUENCE [LARGE SCALE GENOMIC DNA]</scope>
    <source>
        <tissue evidence="2">Nenye</tissue>
    </source>
</reference>
<keyword evidence="1" id="KW-0812">Transmembrane</keyword>
<evidence type="ECO:0000313" key="3">
    <source>
        <dbReference type="Proteomes" id="UP001630127"/>
    </source>
</evidence>
<dbReference type="Proteomes" id="UP001630127">
    <property type="component" value="Unassembled WGS sequence"/>
</dbReference>
<keyword evidence="1" id="KW-1133">Transmembrane helix</keyword>
<organism evidence="2 3">
    <name type="scientific">Cinchona calisaya</name>
    <dbReference type="NCBI Taxonomy" id="153742"/>
    <lineage>
        <taxon>Eukaryota</taxon>
        <taxon>Viridiplantae</taxon>
        <taxon>Streptophyta</taxon>
        <taxon>Embryophyta</taxon>
        <taxon>Tracheophyta</taxon>
        <taxon>Spermatophyta</taxon>
        <taxon>Magnoliopsida</taxon>
        <taxon>eudicotyledons</taxon>
        <taxon>Gunneridae</taxon>
        <taxon>Pentapetalae</taxon>
        <taxon>asterids</taxon>
        <taxon>lamiids</taxon>
        <taxon>Gentianales</taxon>
        <taxon>Rubiaceae</taxon>
        <taxon>Cinchonoideae</taxon>
        <taxon>Cinchoneae</taxon>
        <taxon>Cinchona</taxon>
    </lineage>
</organism>
<name>A0ABD2ZH56_9GENT</name>
<proteinExistence type="predicted"/>
<keyword evidence="3" id="KW-1185">Reference proteome</keyword>
<accession>A0ABD2ZH56</accession>